<evidence type="ECO:0000313" key="2">
    <source>
        <dbReference type="Proteomes" id="UP000299102"/>
    </source>
</evidence>
<gene>
    <name evidence="1" type="ORF">EVAR_25321_1</name>
</gene>
<organism evidence="1 2">
    <name type="scientific">Eumeta variegata</name>
    <name type="common">Bagworm moth</name>
    <name type="synonym">Eumeta japonica</name>
    <dbReference type="NCBI Taxonomy" id="151549"/>
    <lineage>
        <taxon>Eukaryota</taxon>
        <taxon>Metazoa</taxon>
        <taxon>Ecdysozoa</taxon>
        <taxon>Arthropoda</taxon>
        <taxon>Hexapoda</taxon>
        <taxon>Insecta</taxon>
        <taxon>Pterygota</taxon>
        <taxon>Neoptera</taxon>
        <taxon>Endopterygota</taxon>
        <taxon>Lepidoptera</taxon>
        <taxon>Glossata</taxon>
        <taxon>Ditrysia</taxon>
        <taxon>Tineoidea</taxon>
        <taxon>Psychidae</taxon>
        <taxon>Oiketicinae</taxon>
        <taxon>Eumeta</taxon>
    </lineage>
</organism>
<dbReference type="AlphaFoldDB" id="A0A4C1VMY4"/>
<reference evidence="1 2" key="1">
    <citation type="journal article" date="2019" name="Commun. Biol.">
        <title>The bagworm genome reveals a unique fibroin gene that provides high tensile strength.</title>
        <authorList>
            <person name="Kono N."/>
            <person name="Nakamura H."/>
            <person name="Ohtoshi R."/>
            <person name="Tomita M."/>
            <person name="Numata K."/>
            <person name="Arakawa K."/>
        </authorList>
    </citation>
    <scope>NUCLEOTIDE SEQUENCE [LARGE SCALE GENOMIC DNA]</scope>
</reference>
<keyword evidence="2" id="KW-1185">Reference proteome</keyword>
<name>A0A4C1VMY4_EUMVA</name>
<sequence length="152" mass="16953">MFDGSNKAWAPRALRRRPLYYAGLDLPSYVRSLLLAFDLALGRVYLDSDPNAAKSRVTEFRLRIKGYQTQALNITESTTDMLTNRGVQKTEANPPSARRADVTLRHAGVHQFASIPFVVSPPASRAREMNRGNIAIATRSTSDAPSFIWMNN</sequence>
<proteinExistence type="predicted"/>
<protein>
    <submittedName>
        <fullName evidence="1">Uncharacterized protein</fullName>
    </submittedName>
</protein>
<accession>A0A4C1VMY4</accession>
<comment type="caution">
    <text evidence="1">The sequence shown here is derived from an EMBL/GenBank/DDBJ whole genome shotgun (WGS) entry which is preliminary data.</text>
</comment>
<dbReference type="EMBL" id="BGZK01000381">
    <property type="protein sequence ID" value="GBP40468.1"/>
    <property type="molecule type" value="Genomic_DNA"/>
</dbReference>
<evidence type="ECO:0000313" key="1">
    <source>
        <dbReference type="EMBL" id="GBP40468.1"/>
    </source>
</evidence>
<dbReference type="Proteomes" id="UP000299102">
    <property type="component" value="Unassembled WGS sequence"/>
</dbReference>